<feature type="domain" description="Nucleoside phosphorylase" evidence="3">
    <location>
        <begin position="23"/>
        <end position="149"/>
    </location>
</feature>
<proteinExistence type="predicted"/>
<dbReference type="Pfam" id="PF01048">
    <property type="entry name" value="PNP_UDP_1"/>
    <property type="match status" value="1"/>
</dbReference>
<dbReference type="GO" id="GO:0009116">
    <property type="term" value="P:nucleoside metabolic process"/>
    <property type="evidence" value="ECO:0007669"/>
    <property type="project" value="InterPro"/>
</dbReference>
<dbReference type="Proteomes" id="UP000801428">
    <property type="component" value="Unassembled WGS sequence"/>
</dbReference>
<evidence type="ECO:0000313" key="5">
    <source>
        <dbReference type="Proteomes" id="UP000801428"/>
    </source>
</evidence>
<feature type="transmembrane region" description="Helical" evidence="2">
    <location>
        <begin position="789"/>
        <end position="809"/>
    </location>
</feature>
<sequence length="820" mass="91996">MEFRIRCKAFPGKDPLSNNEYTVGWICALPNELTAARAFLDNIHSDRPHQRATSDNNTYVLGDIEGHNVVVAVLPVGVYGTVSAASVARDLLRSFENVRIGLMVGIGGGAPSPRNNIHLGDVVVSVPHNGSSGVFQYDFGKTIQDKSFQYTGHLDKPPTILLGAVASLNARFSLDGNGIADDVDDVLKKYPRLRRSHGRPEAASDRLYVSDFTHQDSNNDIMFRQGCDTTCGSLPNTIVDRGASSGWAERYDEPTVFEGIIASADQLMKNALVRDSLSEKHNVLCFEMEAAGLMNNFPCLVVRGICDYSDTHKNSAWQGYAALSAAAYTKQLLGVISQDSVQSEQQINDRLYRTEASSRTVENIQEVAPFKKQSGYVKDSPSFQIINVRDPVTNDARTVETRGNDEQMEQSSSAALSREIQEVLDTIPKDDIWLSDEQNVSLLNRVKAMIEDYTLLEWNWWPLQPRMRALRNLEKRLFWRCSCGVRLWTELSHDQAAGVDHALSDPKDIRTGLPRCRLPVHKYPTNAFGSRDRYIHLADDPSSAQPGQRIQNTGKGKLPVNFSRGSGQDLHQNLAGNSQSSSSSTSTSPMGSWILFGVQGPHRYLQISHIRIDDHTDDSSFYRSLKQTYGATRSWWKFYLSIWTFGYCEIVKFKKLAPRYIISYGKDFPSGVDYIYDPRPPAETPNPPIRRHEFAMRLDACNKPCRLSFFHECMPELNTVSTIACIPKRLTQYEVESGDRQDCFAWGLEAKHEISVARVFIYHVLVLAFPFGFWAWWQTKHPDDLQNASVPATVALALLSLFWGSNGILTEGRHYGNKES</sequence>
<accession>A0A9P4W4R7</accession>
<feature type="region of interest" description="Disordered" evidence="1">
    <location>
        <begin position="538"/>
        <end position="562"/>
    </location>
</feature>
<evidence type="ECO:0000259" key="3">
    <source>
        <dbReference type="Pfam" id="PF01048"/>
    </source>
</evidence>
<dbReference type="PANTHER" id="PTHR46082">
    <property type="entry name" value="ATP/GTP-BINDING PROTEIN-RELATED"/>
    <property type="match status" value="1"/>
</dbReference>
<dbReference type="InterPro" id="IPR035994">
    <property type="entry name" value="Nucleoside_phosphorylase_sf"/>
</dbReference>
<organism evidence="4 5">
    <name type="scientific">Curvularia kusanoi</name>
    <name type="common">Cochliobolus kusanoi</name>
    <dbReference type="NCBI Taxonomy" id="90978"/>
    <lineage>
        <taxon>Eukaryota</taxon>
        <taxon>Fungi</taxon>
        <taxon>Dikarya</taxon>
        <taxon>Ascomycota</taxon>
        <taxon>Pezizomycotina</taxon>
        <taxon>Dothideomycetes</taxon>
        <taxon>Pleosporomycetidae</taxon>
        <taxon>Pleosporales</taxon>
        <taxon>Pleosporineae</taxon>
        <taxon>Pleosporaceae</taxon>
        <taxon>Curvularia</taxon>
    </lineage>
</organism>
<dbReference type="EMBL" id="SWKU01000018">
    <property type="protein sequence ID" value="KAF2998955.1"/>
    <property type="molecule type" value="Genomic_DNA"/>
</dbReference>
<name>A0A9P4W4R7_CURKU</name>
<feature type="transmembrane region" description="Helical" evidence="2">
    <location>
        <begin position="759"/>
        <end position="777"/>
    </location>
</feature>
<keyword evidence="2" id="KW-0472">Membrane</keyword>
<feature type="region of interest" description="Disordered" evidence="1">
    <location>
        <begin position="569"/>
        <end position="588"/>
    </location>
</feature>
<evidence type="ECO:0000313" key="4">
    <source>
        <dbReference type="EMBL" id="KAF2998955.1"/>
    </source>
</evidence>
<keyword evidence="5" id="KW-1185">Reference proteome</keyword>
<gene>
    <name evidence="4" type="ORF">E8E13_006894</name>
</gene>
<dbReference type="InterPro" id="IPR000845">
    <property type="entry name" value="Nucleoside_phosphorylase_d"/>
</dbReference>
<keyword evidence="2" id="KW-1133">Transmembrane helix</keyword>
<evidence type="ECO:0000256" key="1">
    <source>
        <dbReference type="SAM" id="MobiDB-lite"/>
    </source>
</evidence>
<dbReference type="Gene3D" id="3.40.50.1580">
    <property type="entry name" value="Nucleoside phosphorylase domain"/>
    <property type="match status" value="1"/>
</dbReference>
<feature type="compositionally biased region" description="Polar residues" evidence="1">
    <location>
        <begin position="542"/>
        <end position="554"/>
    </location>
</feature>
<dbReference type="GO" id="GO:0003824">
    <property type="term" value="F:catalytic activity"/>
    <property type="evidence" value="ECO:0007669"/>
    <property type="project" value="InterPro"/>
</dbReference>
<dbReference type="SUPFAM" id="SSF53167">
    <property type="entry name" value="Purine and uridine phosphorylases"/>
    <property type="match status" value="1"/>
</dbReference>
<protein>
    <recommendedName>
        <fullName evidence="3">Nucleoside phosphorylase domain-containing protein</fullName>
    </recommendedName>
</protein>
<evidence type="ECO:0000256" key="2">
    <source>
        <dbReference type="SAM" id="Phobius"/>
    </source>
</evidence>
<reference evidence="4" key="1">
    <citation type="submission" date="2019-04" db="EMBL/GenBank/DDBJ databases">
        <title>Sequencing of skin fungus with MAO and IRED activity.</title>
        <authorList>
            <person name="Marsaioli A.J."/>
            <person name="Bonatto J.M.C."/>
            <person name="Reis Junior O."/>
        </authorList>
    </citation>
    <scope>NUCLEOTIDE SEQUENCE</scope>
    <source>
        <strain evidence="4">30M1</strain>
    </source>
</reference>
<keyword evidence="2" id="KW-0812">Transmembrane</keyword>
<feature type="compositionally biased region" description="Low complexity" evidence="1">
    <location>
        <begin position="578"/>
        <end position="588"/>
    </location>
</feature>
<comment type="caution">
    <text evidence="4">The sequence shown here is derived from an EMBL/GenBank/DDBJ whole genome shotgun (WGS) entry which is preliminary data.</text>
</comment>
<dbReference type="InterPro" id="IPR053137">
    <property type="entry name" value="NLR-like"/>
</dbReference>
<dbReference type="OrthoDB" id="1577640at2759"/>
<dbReference type="AlphaFoldDB" id="A0A9P4W4R7"/>
<dbReference type="PANTHER" id="PTHR46082:SF11">
    <property type="entry name" value="AAA+ ATPASE DOMAIN-CONTAINING PROTEIN-RELATED"/>
    <property type="match status" value="1"/>
</dbReference>